<gene>
    <name evidence="1" type="ORF">DEVEQU_02705</name>
</gene>
<evidence type="ECO:0000313" key="1">
    <source>
        <dbReference type="EMBL" id="VDS05563.1"/>
    </source>
</evidence>
<evidence type="ECO:0000313" key="2">
    <source>
        <dbReference type="Proteomes" id="UP000268844"/>
    </source>
</evidence>
<name>A0A3S5D3I9_9HYPH</name>
<protein>
    <submittedName>
        <fullName evidence="1">Molybdopterin synthase small subunit</fullName>
    </submittedName>
</protein>
<keyword evidence="2" id="KW-1185">Reference proteome</keyword>
<proteinExistence type="predicted"/>
<dbReference type="CDD" id="cd00754">
    <property type="entry name" value="Ubl_MoaD"/>
    <property type="match status" value="1"/>
</dbReference>
<organism evidence="1 2">
    <name type="scientific">Devosia equisanguinis</name>
    <dbReference type="NCBI Taxonomy" id="2490941"/>
    <lineage>
        <taxon>Bacteria</taxon>
        <taxon>Pseudomonadati</taxon>
        <taxon>Pseudomonadota</taxon>
        <taxon>Alphaproteobacteria</taxon>
        <taxon>Hyphomicrobiales</taxon>
        <taxon>Devosiaceae</taxon>
        <taxon>Devosia</taxon>
    </lineage>
</organism>
<dbReference type="AlphaFoldDB" id="A0A3S5D3I9"/>
<dbReference type="InterPro" id="IPR003749">
    <property type="entry name" value="ThiS/MoaD-like"/>
</dbReference>
<dbReference type="InterPro" id="IPR016155">
    <property type="entry name" value="Mopterin_synth/thiamin_S_b"/>
</dbReference>
<dbReference type="SUPFAM" id="SSF54285">
    <property type="entry name" value="MoaD/ThiS"/>
    <property type="match status" value="1"/>
</dbReference>
<dbReference type="OrthoDB" id="9800712at2"/>
<dbReference type="Gene3D" id="3.10.20.30">
    <property type="match status" value="1"/>
</dbReference>
<dbReference type="Pfam" id="PF02597">
    <property type="entry name" value="ThiS"/>
    <property type="match status" value="1"/>
</dbReference>
<dbReference type="EMBL" id="UZWD01000034">
    <property type="protein sequence ID" value="VDS05563.1"/>
    <property type="molecule type" value="Genomic_DNA"/>
</dbReference>
<dbReference type="Proteomes" id="UP000268844">
    <property type="component" value="Unassembled WGS sequence"/>
</dbReference>
<dbReference type="RefSeq" id="WP_126151103.1">
    <property type="nucleotide sequence ID" value="NZ_JBHTMH010000005.1"/>
</dbReference>
<dbReference type="InterPro" id="IPR012675">
    <property type="entry name" value="Beta-grasp_dom_sf"/>
</dbReference>
<accession>A0A3S5D3I9</accession>
<sequence>MKILYFAWLRERLNRASDEVDPPPEVVTLADLVTWLRQNDETLDMAMENPAIFKLSIDAHIRPLDTPIAGAREIAILPPMTGG</sequence>
<reference evidence="1 2" key="1">
    <citation type="submission" date="2018-12" db="EMBL/GenBank/DDBJ databases">
        <authorList>
            <person name="Criscuolo A."/>
        </authorList>
    </citation>
    <scope>NUCLEOTIDE SEQUENCE [LARGE SCALE GENOMIC DNA]</scope>
    <source>
        <strain evidence="1">ACIP1116281</strain>
    </source>
</reference>